<keyword evidence="6 9" id="KW-1133">Transmembrane helix</keyword>
<evidence type="ECO:0000256" key="9">
    <source>
        <dbReference type="SAM" id="Phobius"/>
    </source>
</evidence>
<feature type="transmembrane region" description="Helical" evidence="9">
    <location>
        <begin position="231"/>
        <end position="251"/>
    </location>
</feature>
<evidence type="ECO:0000256" key="5">
    <source>
        <dbReference type="ARBA" id="ARBA00022970"/>
    </source>
</evidence>
<evidence type="ECO:0000256" key="4">
    <source>
        <dbReference type="ARBA" id="ARBA00022692"/>
    </source>
</evidence>
<keyword evidence="7 9" id="KW-0472">Membrane</keyword>
<comment type="subcellular location">
    <subcellularLocation>
        <location evidence="1">Cell membrane</location>
        <topology evidence="1">Multi-pass membrane protein</topology>
    </subcellularLocation>
</comment>
<sequence length="289" mass="30627">MVEWLNSIIQGILLGGLYALFATGMSLIFGVMRLVNIAHGDLIVLAAYIALVCVDATGMAPLTSLLIVVPVMAVIGYALQRGVLNLTLGDDILPPLLVTFGISIILQNLLLEVFSADSQKLQSGWLDTASIQLGDSIAIGLVPLIIFLVAIVVIGGLQLLFYRTKLGRAFRATSDDQDTARLMGIDNRHVFALAMAISLAVVAVAGVFLGMRTNFDPSIGPPRLLYAFEAVIIGGLGSLWGTFIGGIILGVAQSIGAKIDPGWQILAGHIAFLVILVIRPRGLFPRAVD</sequence>
<feature type="transmembrane region" description="Helical" evidence="9">
    <location>
        <begin position="136"/>
        <end position="161"/>
    </location>
</feature>
<dbReference type="InterPro" id="IPR001851">
    <property type="entry name" value="ABC_transp_permease"/>
</dbReference>
<organism evidence="10 11">
    <name type="scientific">Marinibaculum pumilum</name>
    <dbReference type="NCBI Taxonomy" id="1766165"/>
    <lineage>
        <taxon>Bacteria</taxon>
        <taxon>Pseudomonadati</taxon>
        <taxon>Pseudomonadota</taxon>
        <taxon>Alphaproteobacteria</taxon>
        <taxon>Rhodospirillales</taxon>
        <taxon>Rhodospirillaceae</taxon>
        <taxon>Marinibaculum</taxon>
    </lineage>
</organism>
<feature type="transmembrane region" description="Helical" evidence="9">
    <location>
        <begin position="65"/>
        <end position="84"/>
    </location>
</feature>
<comment type="similarity">
    <text evidence="8">Belongs to the binding-protein-dependent transport system permease family. LivHM subfamily.</text>
</comment>
<dbReference type="Proteomes" id="UP001595528">
    <property type="component" value="Unassembled WGS sequence"/>
</dbReference>
<gene>
    <name evidence="10" type="ORF">ACFOGJ_07345</name>
</gene>
<keyword evidence="5" id="KW-0029">Amino-acid transport</keyword>
<protein>
    <submittedName>
        <fullName evidence="10">Branched-chain amino acid ABC transporter permease</fullName>
    </submittedName>
</protein>
<dbReference type="CDD" id="cd06582">
    <property type="entry name" value="TM_PBP1_LivH_like"/>
    <property type="match status" value="1"/>
</dbReference>
<reference evidence="11" key="1">
    <citation type="journal article" date="2019" name="Int. J. Syst. Evol. Microbiol.">
        <title>The Global Catalogue of Microorganisms (GCM) 10K type strain sequencing project: providing services to taxonomists for standard genome sequencing and annotation.</title>
        <authorList>
            <consortium name="The Broad Institute Genomics Platform"/>
            <consortium name="The Broad Institute Genome Sequencing Center for Infectious Disease"/>
            <person name="Wu L."/>
            <person name="Ma J."/>
        </authorList>
    </citation>
    <scope>NUCLEOTIDE SEQUENCE [LARGE SCALE GENOMIC DNA]</scope>
    <source>
        <strain evidence="11">KCTC 42964</strain>
    </source>
</reference>
<accession>A0ABV7KXJ4</accession>
<dbReference type="Pfam" id="PF02653">
    <property type="entry name" value="BPD_transp_2"/>
    <property type="match status" value="1"/>
</dbReference>
<keyword evidence="11" id="KW-1185">Reference proteome</keyword>
<keyword evidence="3" id="KW-1003">Cell membrane</keyword>
<evidence type="ECO:0000256" key="3">
    <source>
        <dbReference type="ARBA" id="ARBA00022475"/>
    </source>
</evidence>
<dbReference type="EMBL" id="JBHRTR010000019">
    <property type="protein sequence ID" value="MFC3227037.1"/>
    <property type="molecule type" value="Genomic_DNA"/>
</dbReference>
<feature type="transmembrane region" description="Helical" evidence="9">
    <location>
        <begin position="263"/>
        <end position="280"/>
    </location>
</feature>
<dbReference type="RefSeq" id="WP_379899198.1">
    <property type="nucleotide sequence ID" value="NZ_JBHRTR010000019.1"/>
</dbReference>
<feature type="transmembrane region" description="Helical" evidence="9">
    <location>
        <begin position="12"/>
        <end position="35"/>
    </location>
</feature>
<proteinExistence type="inferred from homology"/>
<feature type="transmembrane region" description="Helical" evidence="9">
    <location>
        <begin position="96"/>
        <end position="116"/>
    </location>
</feature>
<evidence type="ECO:0000256" key="2">
    <source>
        <dbReference type="ARBA" id="ARBA00022448"/>
    </source>
</evidence>
<evidence type="ECO:0000256" key="1">
    <source>
        <dbReference type="ARBA" id="ARBA00004651"/>
    </source>
</evidence>
<evidence type="ECO:0000256" key="6">
    <source>
        <dbReference type="ARBA" id="ARBA00022989"/>
    </source>
</evidence>
<comment type="caution">
    <text evidence="10">The sequence shown here is derived from an EMBL/GenBank/DDBJ whole genome shotgun (WGS) entry which is preliminary data.</text>
</comment>
<evidence type="ECO:0000256" key="8">
    <source>
        <dbReference type="ARBA" id="ARBA00037998"/>
    </source>
</evidence>
<dbReference type="InterPro" id="IPR052157">
    <property type="entry name" value="BCAA_transport_permease"/>
</dbReference>
<feature type="transmembrane region" description="Helical" evidence="9">
    <location>
        <begin position="190"/>
        <end position="211"/>
    </location>
</feature>
<evidence type="ECO:0000313" key="11">
    <source>
        <dbReference type="Proteomes" id="UP001595528"/>
    </source>
</evidence>
<keyword evidence="2" id="KW-0813">Transport</keyword>
<dbReference type="PANTHER" id="PTHR11795">
    <property type="entry name" value="BRANCHED-CHAIN AMINO ACID TRANSPORT SYSTEM PERMEASE PROTEIN LIVH"/>
    <property type="match status" value="1"/>
</dbReference>
<evidence type="ECO:0000313" key="10">
    <source>
        <dbReference type="EMBL" id="MFC3227037.1"/>
    </source>
</evidence>
<keyword evidence="4 9" id="KW-0812">Transmembrane</keyword>
<name>A0ABV7KXJ4_9PROT</name>
<evidence type="ECO:0000256" key="7">
    <source>
        <dbReference type="ARBA" id="ARBA00023136"/>
    </source>
</evidence>
<dbReference type="PANTHER" id="PTHR11795:SF445">
    <property type="entry name" value="AMINO ACID ABC TRANSPORTER PERMEASE PROTEIN"/>
    <property type="match status" value="1"/>
</dbReference>